<evidence type="ECO:0000313" key="2">
    <source>
        <dbReference type="EMBL" id="AUG88500.1"/>
    </source>
</evidence>
<feature type="compositionally biased region" description="Basic and acidic residues" evidence="1">
    <location>
        <begin position="120"/>
        <end position="139"/>
    </location>
</feature>
<name>A0A2H5BQ85_9CAUD</name>
<evidence type="ECO:0000256" key="1">
    <source>
        <dbReference type="SAM" id="MobiDB-lite"/>
    </source>
</evidence>
<accession>A0A2H5BQ85</accession>
<keyword evidence="3" id="KW-1185">Reference proteome</keyword>
<sequence length="139" mass="15808">MEAITILRIEAQPTTLGEWKASKSLPVLAYDRAISTGYDMKFYDRITGELVKHEFYTDAEFNSQYTTEDIVGKVKAEKESEAKAEELKREAARASLMEKMEAVEEPKEEPKPKTKRKSKAKAEDKVEVELKEESDVSGE</sequence>
<dbReference type="EMBL" id="MG603697">
    <property type="protein sequence ID" value="AUG88500.1"/>
    <property type="molecule type" value="Genomic_DNA"/>
</dbReference>
<protein>
    <submittedName>
        <fullName evidence="2">Uncharacterized protein</fullName>
    </submittedName>
</protein>
<reference evidence="2 3" key="1">
    <citation type="submission" date="2017-12" db="EMBL/GenBank/DDBJ databases">
        <title>Genomic analysis of a novel phage Vp_R1 lytic to Vibrio parahaemolyticus.</title>
        <authorList>
            <person name="Ren H."/>
            <person name="Li Z."/>
        </authorList>
    </citation>
    <scope>NUCLEOTIDE SEQUENCE [LARGE SCALE GENOMIC DNA]</scope>
</reference>
<proteinExistence type="predicted"/>
<feature type="region of interest" description="Disordered" evidence="1">
    <location>
        <begin position="96"/>
        <end position="139"/>
    </location>
</feature>
<organism evidence="2 3">
    <name type="scientific">Vibrio phage Vp_R1</name>
    <dbReference type="NCBI Taxonomy" id="2059867"/>
    <lineage>
        <taxon>Viruses</taxon>
        <taxon>Duplodnaviria</taxon>
        <taxon>Heunggongvirae</taxon>
        <taxon>Uroviricota</taxon>
        <taxon>Caudoviricetes</taxon>
        <taxon>Grimontviridae</taxon>
        <taxon>Dalianvirus</taxon>
        <taxon>Dalianvirus R1</taxon>
    </lineage>
</organism>
<feature type="compositionally biased region" description="Basic and acidic residues" evidence="1">
    <location>
        <begin position="96"/>
        <end position="112"/>
    </location>
</feature>
<dbReference type="Proteomes" id="UP000240283">
    <property type="component" value="Segment"/>
</dbReference>
<gene>
    <name evidence="2" type="ORF">VPR_136</name>
</gene>
<evidence type="ECO:0000313" key="3">
    <source>
        <dbReference type="Proteomes" id="UP000240283"/>
    </source>
</evidence>